<comment type="cofactor">
    <cofactor evidence="5">
        <name>Mg(2+)</name>
        <dbReference type="ChEBI" id="CHEBI:18420"/>
    </cofactor>
</comment>
<dbReference type="InterPro" id="IPR029060">
    <property type="entry name" value="PIN-like_dom_sf"/>
</dbReference>
<sequence>MRFYFDTNALIQAVETSGPDADTLRKALKHAATTNLGSVTSELSLSEVLVRPIRERDIPLIAAYSGLLAGAEGDQLQTLPITRDVLTRAARIRAASPALKLPDAIHLATAELSGCTQIISSDKRLAGSTALTVWDPAGADLAGFIEMMS</sequence>
<keyword evidence="5" id="KW-0460">Magnesium</keyword>
<evidence type="ECO:0000256" key="3">
    <source>
        <dbReference type="ARBA" id="ARBA00022723"/>
    </source>
</evidence>
<dbReference type="EC" id="3.1.-.-" evidence="5"/>
<evidence type="ECO:0000313" key="8">
    <source>
        <dbReference type="Proteomes" id="UP001166585"/>
    </source>
</evidence>
<reference evidence="7" key="1">
    <citation type="submission" date="2021-05" db="EMBL/GenBank/DDBJ databases">
        <authorList>
            <person name="Sun Q."/>
            <person name="Inoue M."/>
        </authorList>
    </citation>
    <scope>NUCLEOTIDE SEQUENCE</scope>
    <source>
        <strain evidence="7">VKM B-3255</strain>
    </source>
</reference>
<protein>
    <recommendedName>
        <fullName evidence="5">Ribonuclease VapC</fullName>
        <shortName evidence="5">RNase VapC</shortName>
        <ecNumber evidence="5">3.1.-.-</ecNumber>
    </recommendedName>
    <alternativeName>
        <fullName evidence="5">Toxin VapC</fullName>
    </alternativeName>
</protein>
<dbReference type="InterPro" id="IPR002716">
    <property type="entry name" value="PIN_dom"/>
</dbReference>
<accession>A0ABS5RBZ0</accession>
<evidence type="ECO:0000313" key="7">
    <source>
        <dbReference type="EMBL" id="MBS9478349.1"/>
    </source>
</evidence>
<evidence type="ECO:0000259" key="6">
    <source>
        <dbReference type="Pfam" id="PF01850"/>
    </source>
</evidence>
<evidence type="ECO:0000256" key="2">
    <source>
        <dbReference type="ARBA" id="ARBA00022722"/>
    </source>
</evidence>
<dbReference type="EMBL" id="JAHCQH010000018">
    <property type="protein sequence ID" value="MBS9478349.1"/>
    <property type="molecule type" value="Genomic_DNA"/>
</dbReference>
<feature type="binding site" evidence="5">
    <location>
        <position position="103"/>
    </location>
    <ligand>
        <name>Mg(2+)</name>
        <dbReference type="ChEBI" id="CHEBI:18420"/>
    </ligand>
</feature>
<feature type="binding site" evidence="5">
    <location>
        <position position="6"/>
    </location>
    <ligand>
        <name>Mg(2+)</name>
        <dbReference type="ChEBI" id="CHEBI:18420"/>
    </ligand>
</feature>
<organism evidence="7 8">
    <name type="scientific">Ancylobacter radicis</name>
    <dbReference type="NCBI Taxonomy" id="2836179"/>
    <lineage>
        <taxon>Bacteria</taxon>
        <taxon>Pseudomonadati</taxon>
        <taxon>Pseudomonadota</taxon>
        <taxon>Alphaproteobacteria</taxon>
        <taxon>Hyphomicrobiales</taxon>
        <taxon>Xanthobacteraceae</taxon>
        <taxon>Ancylobacter</taxon>
    </lineage>
</organism>
<keyword evidence="3 5" id="KW-0479">Metal-binding</keyword>
<evidence type="ECO:0000256" key="1">
    <source>
        <dbReference type="ARBA" id="ARBA00022649"/>
    </source>
</evidence>
<dbReference type="Pfam" id="PF01850">
    <property type="entry name" value="PIN"/>
    <property type="match status" value="1"/>
</dbReference>
<gene>
    <name evidence="5" type="primary">vapC</name>
    <name evidence="7" type="ORF">KIP89_14640</name>
</gene>
<keyword evidence="8" id="KW-1185">Reference proteome</keyword>
<evidence type="ECO:0000256" key="5">
    <source>
        <dbReference type="HAMAP-Rule" id="MF_00265"/>
    </source>
</evidence>
<dbReference type="Gene3D" id="3.40.50.1010">
    <property type="entry name" value="5'-nuclease"/>
    <property type="match status" value="1"/>
</dbReference>
<dbReference type="Proteomes" id="UP001166585">
    <property type="component" value="Unassembled WGS sequence"/>
</dbReference>
<comment type="caution">
    <text evidence="7">The sequence shown here is derived from an EMBL/GenBank/DDBJ whole genome shotgun (WGS) entry which is preliminary data.</text>
</comment>
<dbReference type="InterPro" id="IPR022907">
    <property type="entry name" value="VapC_family"/>
</dbReference>
<comment type="similarity">
    <text evidence="5">Belongs to the PINc/VapC protein family.</text>
</comment>
<dbReference type="RefSeq" id="WP_213756268.1">
    <property type="nucleotide sequence ID" value="NZ_JAHCQH010000018.1"/>
</dbReference>
<dbReference type="HAMAP" id="MF_00265">
    <property type="entry name" value="VapC_Nob1"/>
    <property type="match status" value="1"/>
</dbReference>
<keyword evidence="4 5" id="KW-0378">Hydrolase</keyword>
<feature type="domain" description="PIN" evidence="6">
    <location>
        <begin position="4"/>
        <end position="126"/>
    </location>
</feature>
<comment type="function">
    <text evidence="5">Toxic component of a toxin-antitoxin (TA) system. An RNase.</text>
</comment>
<name>A0ABS5RBZ0_9HYPH</name>
<evidence type="ECO:0000256" key="4">
    <source>
        <dbReference type="ARBA" id="ARBA00022801"/>
    </source>
</evidence>
<proteinExistence type="inferred from homology"/>
<keyword evidence="5" id="KW-0800">Toxin</keyword>
<dbReference type="SUPFAM" id="SSF88723">
    <property type="entry name" value="PIN domain-like"/>
    <property type="match status" value="1"/>
</dbReference>
<keyword evidence="2 5" id="KW-0540">Nuclease</keyword>
<keyword evidence="1 5" id="KW-1277">Toxin-antitoxin system</keyword>